<protein>
    <recommendedName>
        <fullName evidence="1">Putative phage metallopeptidase domain-containing protein</fullName>
    </recommendedName>
</protein>
<evidence type="ECO:0000259" key="1">
    <source>
        <dbReference type="Pfam" id="PF18894"/>
    </source>
</evidence>
<dbReference type="EMBL" id="LOEE01000006">
    <property type="protein sequence ID" value="KXG78268.1"/>
    <property type="molecule type" value="Genomic_DNA"/>
</dbReference>
<gene>
    <name evidence="2" type="ORF">AN619_02430</name>
</gene>
<proteinExistence type="predicted"/>
<dbReference type="RefSeq" id="WP_068554271.1">
    <property type="nucleotide sequence ID" value="NZ_LOEE01000006.1"/>
</dbReference>
<evidence type="ECO:0000313" key="3">
    <source>
        <dbReference type="Proteomes" id="UP000070456"/>
    </source>
</evidence>
<dbReference type="AlphaFoldDB" id="A0A140LCJ3"/>
<dbReference type="Pfam" id="PF18894">
    <property type="entry name" value="PhageMetallopep"/>
    <property type="match status" value="1"/>
</dbReference>
<dbReference type="InterPro" id="IPR043998">
    <property type="entry name" value="Put_Metallopep"/>
</dbReference>
<accession>A0A140LCJ3</accession>
<dbReference type="Proteomes" id="UP000070456">
    <property type="component" value="Unassembled WGS sequence"/>
</dbReference>
<reference evidence="2 3" key="1">
    <citation type="submission" date="2015-12" db="EMBL/GenBank/DDBJ databases">
        <title>Draft genome sequence of the thermoanaerobe Thermotalea metallivorans, an isolate from the runoff channel of the Great Artesian Basin, Australia.</title>
        <authorList>
            <person name="Patel B.K."/>
        </authorList>
    </citation>
    <scope>NUCLEOTIDE SEQUENCE [LARGE SCALE GENOMIC DNA]</scope>
    <source>
        <strain evidence="2 3">B2-1</strain>
    </source>
</reference>
<name>A0A140LCJ3_9FIRM</name>
<comment type="caution">
    <text evidence="2">The sequence shown here is derived from an EMBL/GenBank/DDBJ whole genome shotgun (WGS) entry which is preliminary data.</text>
</comment>
<dbReference type="OrthoDB" id="1951626at2"/>
<keyword evidence="3" id="KW-1185">Reference proteome</keyword>
<organism evidence="2 3">
    <name type="scientific">Thermotalea metallivorans</name>
    <dbReference type="NCBI Taxonomy" id="520762"/>
    <lineage>
        <taxon>Bacteria</taxon>
        <taxon>Bacillati</taxon>
        <taxon>Bacillota</taxon>
        <taxon>Clostridia</taxon>
        <taxon>Peptostreptococcales</taxon>
        <taxon>Thermotaleaceae</taxon>
        <taxon>Thermotalea</taxon>
    </lineage>
</organism>
<dbReference type="STRING" id="520762.AN619_02430"/>
<sequence length="214" mass="24899">MKRIQIVDTETGNVEVSENANGYHLVFPKRADTTMKIVKHLDMGMLTSSKVIKTHYYAPIVEKIIKKFEPTLGHLEEMQRLIIYIQDAASKGNKKQPTPVEIKKINAFASDFLGYSYLMEFKACYIDQMSHNQLIVHIYRELLRIHPDGSILKPTEKLTGHIPHTLGRDWDTTKADIPNILEQDFQWRFPPKLVEQLSIYDIEREDDELEDNDE</sequence>
<feature type="domain" description="Putative phage metallopeptidase" evidence="1">
    <location>
        <begin position="52"/>
        <end position="148"/>
    </location>
</feature>
<evidence type="ECO:0000313" key="2">
    <source>
        <dbReference type="EMBL" id="KXG78268.1"/>
    </source>
</evidence>